<feature type="transmembrane region" description="Helical" evidence="2">
    <location>
        <begin position="139"/>
        <end position="161"/>
    </location>
</feature>
<feature type="transmembrane region" description="Helical" evidence="2">
    <location>
        <begin position="449"/>
        <end position="468"/>
    </location>
</feature>
<sequence length="602" mass="65716">MGSLPNLHELSRDKQNSMIVHRPSPIGGFRPIKLPPQPPPLAQTNRRVKSSGHHHTLWDNDVMLEHMTAYSPISCRSARASALSCRRRESMTSSATGTSSVRRLIAAVRASTPSGSGNNIYSTGYLGCNIQPRPPRKLVIRHCTALFLGHMTISAATLPLLPLQAGLGAFNSHLGPILLAVLYAIATITSILSTVVIQKLGTNIVICLSHFITILFLVTHLYPKWYILLASYALYGMTLSPWLLSRTAHINTCATNLSVVYATDPDDPDDTNDPDDTRRECILRRLNRILKLGEDLGLAVGCLIAGLIIKVINPLTKALNTNDLEDVGSTCGAEYCPQETSIYNQTLLLPTMAVDTAKVILSVYLGLGALAFGISCGFLDSQLRESQNPIDHQSVRQHLKLLKQSFKDPKLQLAAPLTLFIGLEQGFIYSDFTEAFVVCALDGAGPITISFLTFALLQALAGVTLSMLMRHIRRYFVVAVGFAFHACLLLALVTWRPAGDDPALFNVISAAWGVCNAIWETLILTLLLGLYPSNWQAPLSTSIFWKYLGLFLALGLHGVVCTRLRVLGLGTTLILAVVPYIWLELRLARRGRGKSLVTTSSS</sequence>
<dbReference type="InterPro" id="IPR051951">
    <property type="entry name" value="UNC-93_regulatory"/>
</dbReference>
<feature type="transmembrane region" description="Helical" evidence="2">
    <location>
        <begin position="225"/>
        <end position="244"/>
    </location>
</feature>
<evidence type="ECO:0000313" key="4">
    <source>
        <dbReference type="Proteomes" id="UP000729913"/>
    </source>
</evidence>
<proteinExistence type="inferred from homology"/>
<dbReference type="PANTHER" id="PTHR19444">
    <property type="entry name" value="UNC-93 RELATED"/>
    <property type="match status" value="1"/>
</dbReference>
<feature type="transmembrane region" description="Helical" evidence="2">
    <location>
        <begin position="359"/>
        <end position="379"/>
    </location>
</feature>
<comment type="caution">
    <text evidence="3">The sequence shown here is derived from an EMBL/GenBank/DDBJ whole genome shotgun (WGS) entry which is preliminary data.</text>
</comment>
<dbReference type="GO" id="GO:0043266">
    <property type="term" value="P:regulation of potassium ion transport"/>
    <property type="evidence" value="ECO:0007669"/>
    <property type="project" value="TreeGrafter"/>
</dbReference>
<feature type="transmembrane region" description="Helical" evidence="2">
    <location>
        <begin position="475"/>
        <end position="495"/>
    </location>
</feature>
<comment type="similarity">
    <text evidence="1">Belongs to the unc-93 family.</text>
</comment>
<name>A0A8J5QLS0_9HYME</name>
<organism evidence="3 4">
    <name type="scientific">Cotesia typhae</name>
    <dbReference type="NCBI Taxonomy" id="2053667"/>
    <lineage>
        <taxon>Eukaryota</taxon>
        <taxon>Metazoa</taxon>
        <taxon>Ecdysozoa</taxon>
        <taxon>Arthropoda</taxon>
        <taxon>Hexapoda</taxon>
        <taxon>Insecta</taxon>
        <taxon>Pterygota</taxon>
        <taxon>Neoptera</taxon>
        <taxon>Endopterygota</taxon>
        <taxon>Hymenoptera</taxon>
        <taxon>Apocrita</taxon>
        <taxon>Ichneumonoidea</taxon>
        <taxon>Braconidae</taxon>
        <taxon>Microgastrinae</taxon>
        <taxon>Cotesia</taxon>
    </lineage>
</organism>
<feature type="transmembrane region" description="Helical" evidence="2">
    <location>
        <begin position="543"/>
        <end position="560"/>
    </location>
</feature>
<evidence type="ECO:0000256" key="2">
    <source>
        <dbReference type="SAM" id="Phobius"/>
    </source>
</evidence>
<dbReference type="PANTHER" id="PTHR19444:SF11">
    <property type="entry name" value="UNC93-LIKE PROTEIN"/>
    <property type="match status" value="1"/>
</dbReference>
<evidence type="ECO:0000313" key="3">
    <source>
        <dbReference type="EMBL" id="KAG8035045.1"/>
    </source>
</evidence>
<dbReference type="AlphaFoldDB" id="A0A8J5QLS0"/>
<dbReference type="GO" id="GO:0015459">
    <property type="term" value="F:potassium channel regulator activity"/>
    <property type="evidence" value="ECO:0007669"/>
    <property type="project" value="TreeGrafter"/>
</dbReference>
<protein>
    <recommendedName>
        <fullName evidence="5">UNC93-like protein</fullName>
    </recommendedName>
</protein>
<keyword evidence="4" id="KW-1185">Reference proteome</keyword>
<dbReference type="EMBL" id="JAAOIC020000064">
    <property type="protein sequence ID" value="KAG8035045.1"/>
    <property type="molecule type" value="Genomic_DNA"/>
</dbReference>
<evidence type="ECO:0000256" key="1">
    <source>
        <dbReference type="ARBA" id="ARBA00009172"/>
    </source>
</evidence>
<feature type="transmembrane region" description="Helical" evidence="2">
    <location>
        <begin position="566"/>
        <end position="585"/>
    </location>
</feature>
<dbReference type="GO" id="GO:0005886">
    <property type="term" value="C:plasma membrane"/>
    <property type="evidence" value="ECO:0007669"/>
    <property type="project" value="TreeGrafter"/>
</dbReference>
<gene>
    <name evidence="3" type="ORF">G9C98_001535</name>
</gene>
<keyword evidence="2" id="KW-1133">Transmembrane helix</keyword>
<feature type="transmembrane region" description="Helical" evidence="2">
    <location>
        <begin position="507"/>
        <end position="531"/>
    </location>
</feature>
<reference evidence="3" key="1">
    <citation type="submission" date="2020-03" db="EMBL/GenBank/DDBJ databases">
        <authorList>
            <person name="Chebbi M.A."/>
            <person name="Drezen J.M."/>
        </authorList>
    </citation>
    <scope>NUCLEOTIDE SEQUENCE</scope>
    <source>
        <tissue evidence="3">Whole body</tissue>
    </source>
</reference>
<dbReference type="GO" id="GO:0006937">
    <property type="term" value="P:regulation of muscle contraction"/>
    <property type="evidence" value="ECO:0007669"/>
    <property type="project" value="TreeGrafter"/>
</dbReference>
<keyword evidence="2" id="KW-0472">Membrane</keyword>
<dbReference type="GO" id="GO:0055120">
    <property type="term" value="C:striated muscle dense body"/>
    <property type="evidence" value="ECO:0007669"/>
    <property type="project" value="TreeGrafter"/>
</dbReference>
<evidence type="ECO:0008006" key="5">
    <source>
        <dbReference type="Google" id="ProtNLM"/>
    </source>
</evidence>
<dbReference type="OrthoDB" id="10010517at2759"/>
<accession>A0A8J5QLS0</accession>
<keyword evidence="2" id="KW-0812">Transmembrane</keyword>
<dbReference type="Proteomes" id="UP000729913">
    <property type="component" value="Unassembled WGS sequence"/>
</dbReference>
<feature type="transmembrane region" description="Helical" evidence="2">
    <location>
        <begin position="173"/>
        <end position="193"/>
    </location>
</feature>
<feature type="transmembrane region" description="Helical" evidence="2">
    <location>
        <begin position="200"/>
        <end position="219"/>
    </location>
</feature>
<reference evidence="3" key="2">
    <citation type="submission" date="2021-04" db="EMBL/GenBank/DDBJ databases">
        <title>Genome-wide patterns of bracovirus chromosomal integration into multiple host tissues during parasitism.</title>
        <authorList>
            <person name="Chebbi M.A.C."/>
        </authorList>
    </citation>
    <scope>NUCLEOTIDE SEQUENCE</scope>
    <source>
        <tissue evidence="3">Whole body</tissue>
    </source>
</reference>